<reference evidence="7 8" key="1">
    <citation type="journal article" date="2011" name="J. Bacteriol.">
        <title>Genome sequence of the verrucomicrobium Opitutus terrae PB90-1, an abundant inhabitant of rice paddy soil ecosystems.</title>
        <authorList>
            <person name="van Passel M.W."/>
            <person name="Kant R."/>
            <person name="Palva A."/>
            <person name="Copeland A."/>
            <person name="Lucas S."/>
            <person name="Lapidus A."/>
            <person name="Glavina del Rio T."/>
            <person name="Pitluck S."/>
            <person name="Goltsman E."/>
            <person name="Clum A."/>
            <person name="Sun H."/>
            <person name="Schmutz J."/>
            <person name="Larimer F.W."/>
            <person name="Land M.L."/>
            <person name="Hauser L."/>
            <person name="Kyrpides N."/>
            <person name="Mikhailova N."/>
            <person name="Richardson P.P."/>
            <person name="Janssen P.H."/>
            <person name="de Vos W.M."/>
            <person name="Smidt H."/>
        </authorList>
    </citation>
    <scope>NUCLEOTIDE SEQUENCE [LARGE SCALE GENOMIC DNA]</scope>
    <source>
        <strain evidence="8">DSM 11246 / JCM 15787 / PB90-1</strain>
    </source>
</reference>
<sequence>MSLLRFACLPLLAALCATPTFAARALPVTPDASPEARALLELLYDLSGRHTLTGQHNYPNIKDRNSRFAAQHIGKMPAVFSTDFGHAVAGNSDSYLARPDIVQECIRQHQLGALVTICWHAVPPTADEPVTFRPLPGSDPKALKSVQGQLLDEQFRDVLTPGTALHTKWAAQVDAIAVFLKQLEAAHVPVLWRPYHEMNGGWFWWGGRTGEYSTERLYRQIFDRLVNHHQLKNLVWVWSMDRVSKPGMEHEKFFPGIDYVDVLGLDVYGNDFAQSYYESLEKLSQGKPLALAEVGNPPALEILDRQPKWTFYVTWAGMVRNTSRKAYATLMADPRILNLDDAAYTDVTRAYRDACALPPVHVAPLPADFSGEWVIDEERSEFGRMGAAFAPARLQVTQRGNDFLVKTTRILEHADDQVTEEKLTLDGAEVKSEFMGGPRITTARLSDDGRELHLESTFSLPWTPPGTRTVVRETWSLVDGGARLSLRRVAPTPAGEQTTVYVFDRR</sequence>
<feature type="domain" description="GH26" evidence="6">
    <location>
        <begin position="34"/>
        <end position="340"/>
    </location>
</feature>
<feature type="active site" description="Proton donor" evidence="4">
    <location>
        <position position="197"/>
    </location>
</feature>
<comment type="similarity">
    <text evidence="1 4">Belongs to the glycosyl hydrolase 26 family.</text>
</comment>
<evidence type="ECO:0000313" key="7">
    <source>
        <dbReference type="EMBL" id="ACB76989.1"/>
    </source>
</evidence>
<dbReference type="EC" id="3.2.1.78" evidence="7"/>
<feature type="chain" id="PRO_5002772207" evidence="5">
    <location>
        <begin position="23"/>
        <end position="506"/>
    </location>
</feature>
<evidence type="ECO:0000256" key="3">
    <source>
        <dbReference type="ARBA" id="ARBA00023295"/>
    </source>
</evidence>
<dbReference type="InterPro" id="IPR022790">
    <property type="entry name" value="GH26_dom"/>
</dbReference>
<dbReference type="RefSeq" id="WP_012376518.1">
    <property type="nucleotide sequence ID" value="NC_010571.1"/>
</dbReference>
<proteinExistence type="inferred from homology"/>
<dbReference type="InterPro" id="IPR017853">
    <property type="entry name" value="GH"/>
</dbReference>
<dbReference type="PANTHER" id="PTHR40079">
    <property type="entry name" value="MANNAN ENDO-1,4-BETA-MANNOSIDASE E-RELATED"/>
    <property type="match status" value="1"/>
</dbReference>
<evidence type="ECO:0000256" key="2">
    <source>
        <dbReference type="ARBA" id="ARBA00022801"/>
    </source>
</evidence>
<name>B1ZXJ4_OPITP</name>
<dbReference type="InterPro" id="IPR000805">
    <property type="entry name" value="Glyco_hydro_26"/>
</dbReference>
<dbReference type="PROSITE" id="PS51764">
    <property type="entry name" value="GH26"/>
    <property type="match status" value="1"/>
</dbReference>
<dbReference type="GO" id="GO:0006080">
    <property type="term" value="P:substituted mannan metabolic process"/>
    <property type="evidence" value="ECO:0007669"/>
    <property type="project" value="InterPro"/>
</dbReference>
<dbReference type="Pfam" id="PF02156">
    <property type="entry name" value="Glyco_hydro_26"/>
    <property type="match status" value="1"/>
</dbReference>
<dbReference type="eggNOG" id="COG4124">
    <property type="taxonomic scope" value="Bacteria"/>
</dbReference>
<dbReference type="EMBL" id="CP001032">
    <property type="protein sequence ID" value="ACB76989.1"/>
    <property type="molecule type" value="Genomic_DNA"/>
</dbReference>
<evidence type="ECO:0000256" key="5">
    <source>
        <dbReference type="SAM" id="SignalP"/>
    </source>
</evidence>
<dbReference type="HOGENOM" id="CLU_538446_0_0_0"/>
<keyword evidence="5" id="KW-0732">Signal</keyword>
<dbReference type="SUPFAM" id="SSF51445">
    <property type="entry name" value="(Trans)glycosidases"/>
    <property type="match status" value="1"/>
</dbReference>
<evidence type="ECO:0000313" key="8">
    <source>
        <dbReference type="Proteomes" id="UP000007013"/>
    </source>
</evidence>
<organism evidence="7 8">
    <name type="scientific">Opitutus terrae (strain DSM 11246 / JCM 15787 / PB90-1)</name>
    <dbReference type="NCBI Taxonomy" id="452637"/>
    <lineage>
        <taxon>Bacteria</taxon>
        <taxon>Pseudomonadati</taxon>
        <taxon>Verrucomicrobiota</taxon>
        <taxon>Opitutia</taxon>
        <taxon>Opitutales</taxon>
        <taxon>Opitutaceae</taxon>
        <taxon>Opitutus</taxon>
    </lineage>
</organism>
<keyword evidence="3 4" id="KW-0326">Glycosidase</keyword>
<dbReference type="GO" id="GO:0016985">
    <property type="term" value="F:mannan endo-1,4-beta-mannosidase activity"/>
    <property type="evidence" value="ECO:0007669"/>
    <property type="project" value="UniProtKB-EC"/>
</dbReference>
<evidence type="ECO:0000259" key="6">
    <source>
        <dbReference type="PROSITE" id="PS51764"/>
    </source>
</evidence>
<dbReference type="PANTHER" id="PTHR40079:SF4">
    <property type="entry name" value="GH26 DOMAIN-CONTAINING PROTEIN-RELATED"/>
    <property type="match status" value="1"/>
</dbReference>
<dbReference type="Proteomes" id="UP000007013">
    <property type="component" value="Chromosome"/>
</dbReference>
<feature type="signal peptide" evidence="5">
    <location>
        <begin position="1"/>
        <end position="22"/>
    </location>
</feature>
<keyword evidence="8" id="KW-1185">Reference proteome</keyword>
<dbReference type="PRINTS" id="PR00739">
    <property type="entry name" value="GLHYDRLASE26"/>
</dbReference>
<dbReference type="KEGG" id="ote:Oter_3714"/>
<evidence type="ECO:0000256" key="1">
    <source>
        <dbReference type="ARBA" id="ARBA00007754"/>
    </source>
</evidence>
<accession>B1ZXJ4</accession>
<keyword evidence="2 4" id="KW-0378">Hydrolase</keyword>
<protein>
    <submittedName>
        <fullName evidence="7">Mannan endo-1,4-beta-mannosidase</fullName>
        <ecNumber evidence="7">3.2.1.78</ecNumber>
    </submittedName>
</protein>
<dbReference type="CAZy" id="GH26">
    <property type="family name" value="Glycoside Hydrolase Family 26"/>
</dbReference>
<dbReference type="OrthoDB" id="9803686at2"/>
<dbReference type="AlphaFoldDB" id="B1ZXJ4"/>
<evidence type="ECO:0000256" key="4">
    <source>
        <dbReference type="PROSITE-ProRule" id="PRU01100"/>
    </source>
</evidence>
<gene>
    <name evidence="7" type="ordered locus">Oter_3714</name>
</gene>
<dbReference type="STRING" id="452637.Oter_3714"/>
<feature type="active site" description="Nucleophile" evidence="4">
    <location>
        <position position="293"/>
    </location>
</feature>
<dbReference type="Gene3D" id="3.20.20.80">
    <property type="entry name" value="Glycosidases"/>
    <property type="match status" value="1"/>
</dbReference>